<dbReference type="GO" id="GO:0004134">
    <property type="term" value="F:4-alpha-glucanotransferase activity"/>
    <property type="evidence" value="ECO:0007669"/>
    <property type="project" value="InterPro"/>
</dbReference>
<dbReference type="Pfam" id="PF12439">
    <property type="entry name" value="GDE_N"/>
    <property type="match status" value="1"/>
</dbReference>
<dbReference type="InterPro" id="IPR008928">
    <property type="entry name" value="6-hairpin_glycosidase_sf"/>
</dbReference>
<evidence type="ECO:0000313" key="4">
    <source>
        <dbReference type="Proteomes" id="UP000503399"/>
    </source>
</evidence>
<dbReference type="Pfam" id="PF06202">
    <property type="entry name" value="GDE_C"/>
    <property type="match status" value="1"/>
</dbReference>
<protein>
    <submittedName>
        <fullName evidence="3">Glycogen debranching enzyme-related protein</fullName>
    </submittedName>
</protein>
<dbReference type="InterPro" id="IPR032790">
    <property type="entry name" value="GDE_C"/>
</dbReference>
<dbReference type="Proteomes" id="UP000503399">
    <property type="component" value="Chromosome"/>
</dbReference>
<dbReference type="Gene3D" id="1.50.10.10">
    <property type="match status" value="1"/>
</dbReference>
<dbReference type="InterPro" id="IPR010401">
    <property type="entry name" value="AGL/Gdb1"/>
</dbReference>
<dbReference type="GO" id="GO:0005980">
    <property type="term" value="P:glycogen catabolic process"/>
    <property type="evidence" value="ECO:0007669"/>
    <property type="project" value="InterPro"/>
</dbReference>
<dbReference type="PANTHER" id="PTHR10569:SF2">
    <property type="entry name" value="GLYCOGEN DEBRANCHING ENZYME"/>
    <property type="match status" value="1"/>
</dbReference>
<organism evidence="3 4">
    <name type="scientific">Candidatus Hydrogenisulfobacillus filiaventi</name>
    <dbReference type="NCBI Taxonomy" id="2707344"/>
    <lineage>
        <taxon>Bacteria</taxon>
        <taxon>Bacillati</taxon>
        <taxon>Bacillota</taxon>
        <taxon>Clostridia</taxon>
        <taxon>Eubacteriales</taxon>
        <taxon>Clostridiales Family XVII. Incertae Sedis</taxon>
        <taxon>Candidatus Hydrogenisulfobacillus</taxon>
    </lineage>
</organism>
<dbReference type="AlphaFoldDB" id="A0A6F8ZC80"/>
<evidence type="ECO:0000313" key="3">
    <source>
        <dbReference type="EMBL" id="CAB1127636.1"/>
    </source>
</evidence>
<dbReference type="KEGG" id="hfv:R50_0130"/>
<dbReference type="PANTHER" id="PTHR10569">
    <property type="entry name" value="GLYCOGEN DEBRANCHING ENZYME"/>
    <property type="match status" value="1"/>
</dbReference>
<reference evidence="3 4" key="1">
    <citation type="submission" date="2020-02" db="EMBL/GenBank/DDBJ databases">
        <authorList>
            <person name="Hogendoorn C."/>
        </authorList>
    </citation>
    <scope>NUCLEOTIDE SEQUENCE [LARGE SCALE GENOMIC DNA]</scope>
    <source>
        <strain evidence="3">R501</strain>
    </source>
</reference>
<dbReference type="GO" id="GO:0004135">
    <property type="term" value="F:amylo-alpha-1,6-glucosidase activity"/>
    <property type="evidence" value="ECO:0007669"/>
    <property type="project" value="InterPro"/>
</dbReference>
<proteinExistence type="predicted"/>
<dbReference type="InterPro" id="IPR012341">
    <property type="entry name" value="6hp_glycosidase-like_sf"/>
</dbReference>
<dbReference type="EMBL" id="LR778114">
    <property type="protein sequence ID" value="CAB1127636.1"/>
    <property type="molecule type" value="Genomic_DNA"/>
</dbReference>
<dbReference type="SUPFAM" id="SSF48208">
    <property type="entry name" value="Six-hairpin glycosidases"/>
    <property type="match status" value="1"/>
</dbReference>
<keyword evidence="4" id="KW-1185">Reference proteome</keyword>
<gene>
    <name evidence="3" type="ORF">R50_0130</name>
</gene>
<dbReference type="InterPro" id="IPR024742">
    <property type="entry name" value="Glycogen_debranch_N"/>
</dbReference>
<feature type="domain" description="Glycogen debranching enzyme bacterial and archaeal type N-terminal" evidence="2">
    <location>
        <begin position="20"/>
        <end position="231"/>
    </location>
</feature>
<name>A0A6F8ZC80_9FIRM</name>
<evidence type="ECO:0000259" key="2">
    <source>
        <dbReference type="Pfam" id="PF12439"/>
    </source>
</evidence>
<evidence type="ECO:0000259" key="1">
    <source>
        <dbReference type="Pfam" id="PF06202"/>
    </source>
</evidence>
<feature type="domain" description="Glycogen debranching enzyme C-terminal" evidence="1">
    <location>
        <begin position="289"/>
        <end position="641"/>
    </location>
</feature>
<accession>A0A6F8ZC80</accession>
<sequence>MITAGPFGHETAAYPAGLEREWLLTDGLGGYAMGTAAGVLTRGYHGLLIAAARPPRARYRLLATVLTAVRREGEEIPLWTQEWGPGVLHPAGGLHLFRFYLEDGRPVWEYAVRDLRLEWSLVLTRGRPAAVLRWRWESARPCTLVLTPLVSGRDHHGMGSPEPEWRWGEDGFGARSATAPLPLAVRVPGARFLPGPVRYAHIYYRAEAERGLAPQEDLWAPGHWEVALPAGSGTLWGAAWADPGEMPPPEAAFAAETARLAGVTARARARGLPPALGPAADAFRVAGADGFPTVVAGYPWFTDWGRDTFLSLPGLALALEDGPAWARRVLEAWAGVLQEGLLPNRFPDAGEEPEWASVDAVLWFLLRVWDIGRLLGAEERERFWRALLPRLDAALEALMAGTRYGIRARPDGWLTADGEGVALTWMDARVGDWVVTPRRGRPVEVSALWVNALAARERVAAALGVPSRYGLEADHLARAFAGLYVRPDGLGLWDVLPSEGPPDPALRPNQLFALALPVRLLDAEAALRTVRTAQAHLFTPLGLYSLAPSQPGFRPRFTGPPAERDAAYHQGAIWPYLLGAYVDAWEAAAGEGRRVFRELEPALAAHLQEAGLGSVSEVLDPTTLAGRGCPFQAWSVAEVIRLWLRYGIEA</sequence>